<name>A0A918ISW5_9ACTN</name>
<reference evidence="1" key="2">
    <citation type="submission" date="2020-09" db="EMBL/GenBank/DDBJ databases">
        <authorList>
            <person name="Sun Q."/>
            <person name="Ohkuma M."/>
        </authorList>
    </citation>
    <scope>NUCLEOTIDE SEQUENCE</scope>
    <source>
        <strain evidence="1">JCM 4490</strain>
    </source>
</reference>
<organism evidence="1 2">
    <name type="scientific">Streptomyces lucensis JCM 4490</name>
    <dbReference type="NCBI Taxonomy" id="1306176"/>
    <lineage>
        <taxon>Bacteria</taxon>
        <taxon>Bacillati</taxon>
        <taxon>Actinomycetota</taxon>
        <taxon>Actinomycetes</taxon>
        <taxon>Kitasatosporales</taxon>
        <taxon>Streptomycetaceae</taxon>
        <taxon>Streptomyces</taxon>
    </lineage>
</organism>
<sequence>MRGAMPAAWAMSSARVALSPRWTKSPAAARAISIRVSAFRRSVRESCAEAGNDWCAERRVELIPAGYAHVAESAIRRFTPWFRYGVGRRCRVSAHVLRA</sequence>
<dbReference type="EMBL" id="BMUE01000001">
    <property type="protein sequence ID" value="GGW28933.1"/>
    <property type="molecule type" value="Genomic_DNA"/>
</dbReference>
<dbReference type="Proteomes" id="UP000620224">
    <property type="component" value="Unassembled WGS sequence"/>
</dbReference>
<keyword evidence="2" id="KW-1185">Reference proteome</keyword>
<gene>
    <name evidence="1" type="ORF">GCM10010503_00450</name>
</gene>
<evidence type="ECO:0000313" key="1">
    <source>
        <dbReference type="EMBL" id="GGW28933.1"/>
    </source>
</evidence>
<protein>
    <submittedName>
        <fullName evidence="1">Uncharacterized protein</fullName>
    </submittedName>
</protein>
<dbReference type="AlphaFoldDB" id="A0A918ISW5"/>
<proteinExistence type="predicted"/>
<reference evidence="1" key="1">
    <citation type="journal article" date="2014" name="Int. J. Syst. Evol. Microbiol.">
        <title>Complete genome sequence of Corynebacterium casei LMG S-19264T (=DSM 44701T), isolated from a smear-ripened cheese.</title>
        <authorList>
            <consortium name="US DOE Joint Genome Institute (JGI-PGF)"/>
            <person name="Walter F."/>
            <person name="Albersmeier A."/>
            <person name="Kalinowski J."/>
            <person name="Ruckert C."/>
        </authorList>
    </citation>
    <scope>NUCLEOTIDE SEQUENCE</scope>
    <source>
        <strain evidence="1">JCM 4490</strain>
    </source>
</reference>
<accession>A0A918ISW5</accession>
<evidence type="ECO:0000313" key="2">
    <source>
        <dbReference type="Proteomes" id="UP000620224"/>
    </source>
</evidence>
<comment type="caution">
    <text evidence="1">The sequence shown here is derived from an EMBL/GenBank/DDBJ whole genome shotgun (WGS) entry which is preliminary data.</text>
</comment>